<keyword evidence="2" id="KW-0560">Oxidoreductase</keyword>
<dbReference type="Pfam" id="PF00106">
    <property type="entry name" value="adh_short"/>
    <property type="match status" value="1"/>
</dbReference>
<gene>
    <name evidence="3" type="ORF">GGX14DRAFT_559452</name>
</gene>
<dbReference type="AlphaFoldDB" id="A0AAD6YKK0"/>
<dbReference type="EMBL" id="JARJCW010000009">
    <property type="protein sequence ID" value="KAJ7220665.1"/>
    <property type="molecule type" value="Genomic_DNA"/>
</dbReference>
<evidence type="ECO:0000256" key="1">
    <source>
        <dbReference type="ARBA" id="ARBA00006484"/>
    </source>
</evidence>
<accession>A0AAD6YKK0</accession>
<keyword evidence="4" id="KW-1185">Reference proteome</keyword>
<proteinExistence type="inferred from homology"/>
<sequence>MSSPKGTAIVTGAAQGIGRAIALRLADDGFDVAVNDISAKLEQLETLVAEIKQKGRQSSAHPADVSQEEEVKGMAAQVVERYGGLDVMVANAGIVHADTKLTELSAKEWDRVLNVNARGTFLCYKYAGIQMIKQGR</sequence>
<dbReference type="PANTHER" id="PTHR43669:SF14">
    <property type="entry name" value="OXIDOREDUCTASE"/>
    <property type="match status" value="1"/>
</dbReference>
<comment type="similarity">
    <text evidence="1">Belongs to the short-chain dehydrogenases/reductases (SDR) family.</text>
</comment>
<organism evidence="3 4">
    <name type="scientific">Mycena pura</name>
    <dbReference type="NCBI Taxonomy" id="153505"/>
    <lineage>
        <taxon>Eukaryota</taxon>
        <taxon>Fungi</taxon>
        <taxon>Dikarya</taxon>
        <taxon>Basidiomycota</taxon>
        <taxon>Agaricomycotina</taxon>
        <taxon>Agaricomycetes</taxon>
        <taxon>Agaricomycetidae</taxon>
        <taxon>Agaricales</taxon>
        <taxon>Marasmiineae</taxon>
        <taxon>Mycenaceae</taxon>
        <taxon>Mycena</taxon>
    </lineage>
</organism>
<evidence type="ECO:0008006" key="5">
    <source>
        <dbReference type="Google" id="ProtNLM"/>
    </source>
</evidence>
<reference evidence="3" key="1">
    <citation type="submission" date="2023-03" db="EMBL/GenBank/DDBJ databases">
        <title>Massive genome expansion in bonnet fungi (Mycena s.s.) driven by repeated elements and novel gene families across ecological guilds.</title>
        <authorList>
            <consortium name="Lawrence Berkeley National Laboratory"/>
            <person name="Harder C.B."/>
            <person name="Miyauchi S."/>
            <person name="Viragh M."/>
            <person name="Kuo A."/>
            <person name="Thoen E."/>
            <person name="Andreopoulos B."/>
            <person name="Lu D."/>
            <person name="Skrede I."/>
            <person name="Drula E."/>
            <person name="Henrissat B."/>
            <person name="Morin E."/>
            <person name="Kohler A."/>
            <person name="Barry K."/>
            <person name="LaButti K."/>
            <person name="Morin E."/>
            <person name="Salamov A."/>
            <person name="Lipzen A."/>
            <person name="Mereny Z."/>
            <person name="Hegedus B."/>
            <person name="Baldrian P."/>
            <person name="Stursova M."/>
            <person name="Weitz H."/>
            <person name="Taylor A."/>
            <person name="Grigoriev I.V."/>
            <person name="Nagy L.G."/>
            <person name="Martin F."/>
            <person name="Kauserud H."/>
        </authorList>
    </citation>
    <scope>NUCLEOTIDE SEQUENCE</scope>
    <source>
        <strain evidence="3">9144</strain>
    </source>
</reference>
<comment type="caution">
    <text evidence="3">The sequence shown here is derived from an EMBL/GenBank/DDBJ whole genome shotgun (WGS) entry which is preliminary data.</text>
</comment>
<protein>
    <recommendedName>
        <fullName evidence="5">NAD(P)-binding protein</fullName>
    </recommendedName>
</protein>
<dbReference type="Gene3D" id="3.40.50.720">
    <property type="entry name" value="NAD(P)-binding Rossmann-like Domain"/>
    <property type="match status" value="1"/>
</dbReference>
<dbReference type="Proteomes" id="UP001219525">
    <property type="component" value="Unassembled WGS sequence"/>
</dbReference>
<name>A0AAD6YKK0_9AGAR</name>
<evidence type="ECO:0000256" key="2">
    <source>
        <dbReference type="ARBA" id="ARBA00023002"/>
    </source>
</evidence>
<dbReference type="GO" id="GO:0016491">
    <property type="term" value="F:oxidoreductase activity"/>
    <property type="evidence" value="ECO:0007669"/>
    <property type="project" value="UniProtKB-KW"/>
</dbReference>
<dbReference type="InterPro" id="IPR036291">
    <property type="entry name" value="NAD(P)-bd_dom_sf"/>
</dbReference>
<evidence type="ECO:0000313" key="4">
    <source>
        <dbReference type="Proteomes" id="UP001219525"/>
    </source>
</evidence>
<dbReference type="PANTHER" id="PTHR43669">
    <property type="entry name" value="5-KETO-D-GLUCONATE 5-REDUCTASE"/>
    <property type="match status" value="1"/>
</dbReference>
<dbReference type="InterPro" id="IPR002347">
    <property type="entry name" value="SDR_fam"/>
</dbReference>
<evidence type="ECO:0000313" key="3">
    <source>
        <dbReference type="EMBL" id="KAJ7220665.1"/>
    </source>
</evidence>
<dbReference type="SUPFAM" id="SSF51735">
    <property type="entry name" value="NAD(P)-binding Rossmann-fold domains"/>
    <property type="match status" value="1"/>
</dbReference>
<dbReference type="PRINTS" id="PR00081">
    <property type="entry name" value="GDHRDH"/>
</dbReference>